<evidence type="ECO:0000313" key="4">
    <source>
        <dbReference type="Proteomes" id="UP000184204"/>
    </source>
</evidence>
<evidence type="ECO:0000313" key="1">
    <source>
        <dbReference type="EMBL" id="AMJ41689.1"/>
    </source>
</evidence>
<reference evidence="1 3" key="1">
    <citation type="journal article" date="2016" name="Genome Announc.">
        <title>Complete Genome Sequence of the Amino Acid-Fermenting Clostridium propionicum X2 (DSM 1682).</title>
        <authorList>
            <person name="Poehlein A."/>
            <person name="Schlien K."/>
            <person name="Chowdhury N.P."/>
            <person name="Gottschalk G."/>
            <person name="Buckel W."/>
            <person name="Daniel R."/>
        </authorList>
    </citation>
    <scope>NUCLEOTIDE SEQUENCE [LARGE SCALE GENOMIC DNA]</scope>
    <source>
        <strain evidence="1 3">X2</strain>
    </source>
</reference>
<dbReference type="EMBL" id="CP014223">
    <property type="protein sequence ID" value="AMJ41689.1"/>
    <property type="molecule type" value="Genomic_DNA"/>
</dbReference>
<name>A0A0X8VD76_ANAPI</name>
<reference evidence="3" key="2">
    <citation type="submission" date="2016-01" db="EMBL/GenBank/DDBJ databases">
        <authorList>
            <person name="Poehlein A."/>
            <person name="Schlien K."/>
            <person name="Gottschalk G."/>
            <person name="Buckel W."/>
            <person name="Daniel R."/>
        </authorList>
    </citation>
    <scope>NUCLEOTIDE SEQUENCE [LARGE SCALE GENOMIC DNA]</scope>
    <source>
        <strain evidence="3">X2</strain>
    </source>
</reference>
<accession>A0A0X8VD76</accession>
<dbReference type="OrthoDB" id="2056368at2"/>
<protein>
    <submittedName>
        <fullName evidence="2">Uncharacterized protein</fullName>
    </submittedName>
</protein>
<dbReference type="RefSeq" id="WP_066051327.1">
    <property type="nucleotide sequence ID" value="NZ_CP014223.1"/>
</dbReference>
<organism evidence="2 4">
    <name type="scientific">Anaerotignum propionicum DSM 1682</name>
    <dbReference type="NCBI Taxonomy" id="991789"/>
    <lineage>
        <taxon>Bacteria</taxon>
        <taxon>Bacillati</taxon>
        <taxon>Bacillota</taxon>
        <taxon>Clostridia</taxon>
        <taxon>Lachnospirales</taxon>
        <taxon>Anaerotignaceae</taxon>
        <taxon>Anaerotignum</taxon>
    </lineage>
</organism>
<gene>
    <name evidence="1" type="ORF">CPRO_21090</name>
    <name evidence="2" type="ORF">SAMN02745151_03000</name>
</gene>
<dbReference type="Proteomes" id="UP000068026">
    <property type="component" value="Chromosome"/>
</dbReference>
<proteinExistence type="predicted"/>
<keyword evidence="3" id="KW-1185">Reference proteome</keyword>
<dbReference type="AlphaFoldDB" id="A0A0X8VD76"/>
<dbReference type="Proteomes" id="UP000184204">
    <property type="component" value="Unassembled WGS sequence"/>
</dbReference>
<dbReference type="KEGG" id="cpro:CPRO_21090"/>
<reference evidence="2" key="4">
    <citation type="submission" date="2016-11" db="EMBL/GenBank/DDBJ databases">
        <authorList>
            <person name="Varghese N."/>
            <person name="Submissions S."/>
        </authorList>
    </citation>
    <scope>NUCLEOTIDE SEQUENCE</scope>
    <source>
        <strain evidence="2">DSM 1682</strain>
    </source>
</reference>
<reference evidence="4" key="3">
    <citation type="submission" date="2016-11" db="EMBL/GenBank/DDBJ databases">
        <authorList>
            <person name="Jaros S."/>
            <person name="Januszkiewicz K."/>
            <person name="Wedrychowicz H."/>
        </authorList>
    </citation>
    <scope>NUCLEOTIDE SEQUENCE [LARGE SCALE GENOMIC DNA]</scope>
    <source>
        <strain evidence="4">DSM 1682</strain>
    </source>
</reference>
<dbReference type="EMBL" id="FQUA01000027">
    <property type="protein sequence ID" value="SHF16862.1"/>
    <property type="molecule type" value="Genomic_DNA"/>
</dbReference>
<evidence type="ECO:0000313" key="3">
    <source>
        <dbReference type="Proteomes" id="UP000068026"/>
    </source>
</evidence>
<sequence>MPSNTGDEIPSYLLVETEDIKAVSEYAGLNFKECLELNCYEYRQYFKDAFVYKYKQFKEGREYLEDCWLLQQTKPDKNKLREKFGKAV</sequence>
<evidence type="ECO:0000313" key="2">
    <source>
        <dbReference type="EMBL" id="SHF16862.1"/>
    </source>
</evidence>